<keyword evidence="2" id="KW-0946">Virion</keyword>
<evidence type="ECO:0000259" key="1">
    <source>
        <dbReference type="SMART" id="SM00860"/>
    </source>
</evidence>
<feature type="domain" description="Knr4/Smi1-like" evidence="1">
    <location>
        <begin position="23"/>
        <end position="136"/>
    </location>
</feature>
<dbReference type="InterPro" id="IPR018958">
    <property type="entry name" value="Knr4/Smi1-like_dom"/>
</dbReference>
<proteinExistence type="predicted"/>
<dbReference type="SMART" id="SM00860">
    <property type="entry name" value="SMI1_KNR4"/>
    <property type="match status" value="1"/>
</dbReference>
<protein>
    <submittedName>
        <fullName evidence="2">Spore coat protein</fullName>
    </submittedName>
</protein>
<reference evidence="2 3" key="1">
    <citation type="submission" date="2015-09" db="EMBL/GenBank/DDBJ databases">
        <title>Spore heat resistance.</title>
        <authorList>
            <person name="Boekhorst J."/>
            <person name="Berendsen E.M."/>
            <person name="Wells-Bennik M.H."/>
            <person name="Kuipers O.P."/>
        </authorList>
    </citation>
    <scope>NUCLEOTIDE SEQUENCE [LARGE SCALE GENOMIC DNA]</scope>
    <source>
        <strain evidence="2 3">B4122</strain>
    </source>
</reference>
<dbReference type="SUPFAM" id="SSF160631">
    <property type="entry name" value="SMI1/KNR4-like"/>
    <property type="match status" value="1"/>
</dbReference>
<dbReference type="InterPro" id="IPR037883">
    <property type="entry name" value="Knr4/Smi1-like_sf"/>
</dbReference>
<dbReference type="AlphaFoldDB" id="A0AAP1E411"/>
<evidence type="ECO:0000313" key="2">
    <source>
        <dbReference type="EMBL" id="KZD91372.1"/>
    </source>
</evidence>
<dbReference type="Pfam" id="PF14567">
    <property type="entry name" value="SUKH_5"/>
    <property type="match status" value="1"/>
</dbReference>
<gene>
    <name evidence="2" type="ORF">B4122_2014</name>
</gene>
<dbReference type="RefSeq" id="WP_042976288.1">
    <property type="nucleotide sequence ID" value="NZ_JAJCTF010000001.1"/>
</dbReference>
<dbReference type="Proteomes" id="UP000076442">
    <property type="component" value="Unassembled WGS sequence"/>
</dbReference>
<sequence length="153" mass="18133">MELYTQVEQFLNDNAKERDFTGGIGEDKISKIEQDLKVKLPESYKWFLRNYGSGGVYGIDILGYDFGGPSVVEYTNEYQEHYNLTEGLVVIEDVDYFAYCLDTNKMKNKECPVFTWDRVIGYQEVVADNFIEFFFDKLQRMKENWEEDEDWDD</sequence>
<organism evidence="2 3">
    <name type="scientific">Bacillus subtilis</name>
    <dbReference type="NCBI Taxonomy" id="1423"/>
    <lineage>
        <taxon>Bacteria</taxon>
        <taxon>Bacillati</taxon>
        <taxon>Bacillota</taxon>
        <taxon>Bacilli</taxon>
        <taxon>Bacillales</taxon>
        <taxon>Bacillaceae</taxon>
        <taxon>Bacillus</taxon>
    </lineage>
</organism>
<evidence type="ECO:0000313" key="3">
    <source>
        <dbReference type="Proteomes" id="UP000076442"/>
    </source>
</evidence>
<dbReference type="Gene3D" id="3.40.1580.10">
    <property type="entry name" value="SMI1/KNR4-like"/>
    <property type="match status" value="1"/>
</dbReference>
<comment type="caution">
    <text evidence="2">The sequence shown here is derived from an EMBL/GenBank/DDBJ whole genome shotgun (WGS) entry which is preliminary data.</text>
</comment>
<accession>A0AAP1E411</accession>
<keyword evidence="2" id="KW-0167">Capsid protein</keyword>
<name>A0AAP1E411_BACIU</name>
<dbReference type="EMBL" id="LJZV01000012">
    <property type="protein sequence ID" value="KZD91372.1"/>
    <property type="molecule type" value="Genomic_DNA"/>
</dbReference>